<accession>A0A2P8I6F1</accession>
<keyword evidence="2" id="KW-1185">Reference proteome</keyword>
<sequence length="77" mass="8488">MEPIIKVTSPKREWLLRCYSDKEDVLSLEVQDGGIDVFLPSGVDGVRLEADQIAAFREALDEAIAQAEADLRAAARD</sequence>
<dbReference type="AlphaFoldDB" id="A0A2P8I6F1"/>
<organism evidence="1 2">
    <name type="scientific">Saccharothrix carnea</name>
    <dbReference type="NCBI Taxonomy" id="1280637"/>
    <lineage>
        <taxon>Bacteria</taxon>
        <taxon>Bacillati</taxon>
        <taxon>Actinomycetota</taxon>
        <taxon>Actinomycetes</taxon>
        <taxon>Pseudonocardiales</taxon>
        <taxon>Pseudonocardiaceae</taxon>
        <taxon>Saccharothrix</taxon>
    </lineage>
</organism>
<name>A0A2P8I6F1_SACCR</name>
<evidence type="ECO:0000313" key="1">
    <source>
        <dbReference type="EMBL" id="PSL54051.1"/>
    </source>
</evidence>
<dbReference type="EMBL" id="PYAX01000007">
    <property type="protein sequence ID" value="PSL54051.1"/>
    <property type="molecule type" value="Genomic_DNA"/>
</dbReference>
<dbReference type="Proteomes" id="UP000241118">
    <property type="component" value="Unassembled WGS sequence"/>
</dbReference>
<reference evidence="1 2" key="1">
    <citation type="submission" date="2018-03" db="EMBL/GenBank/DDBJ databases">
        <title>Genomic Encyclopedia of Type Strains, Phase III (KMG-III): the genomes of soil and plant-associated and newly described type strains.</title>
        <authorList>
            <person name="Whitman W."/>
        </authorList>
    </citation>
    <scope>NUCLEOTIDE SEQUENCE [LARGE SCALE GENOMIC DNA]</scope>
    <source>
        <strain evidence="1 2">CGMCC 4.7097</strain>
    </source>
</reference>
<gene>
    <name evidence="1" type="ORF">B0I31_107105</name>
</gene>
<proteinExistence type="predicted"/>
<evidence type="ECO:0000313" key="2">
    <source>
        <dbReference type="Proteomes" id="UP000241118"/>
    </source>
</evidence>
<dbReference type="OrthoDB" id="3696261at2"/>
<dbReference type="RefSeq" id="WP_106617175.1">
    <property type="nucleotide sequence ID" value="NZ_PYAX01000007.1"/>
</dbReference>
<protein>
    <submittedName>
        <fullName evidence="1">Uncharacterized protein</fullName>
    </submittedName>
</protein>
<comment type="caution">
    <text evidence="1">The sequence shown here is derived from an EMBL/GenBank/DDBJ whole genome shotgun (WGS) entry which is preliminary data.</text>
</comment>